<name>M4VDV8_9BACT</name>
<evidence type="ECO:0000256" key="1">
    <source>
        <dbReference type="SAM" id="Phobius"/>
    </source>
</evidence>
<dbReference type="AlphaFoldDB" id="M4VDV8"/>
<dbReference type="EMBL" id="CP003537">
    <property type="protein sequence ID" value="AGH96675.1"/>
    <property type="molecule type" value="Genomic_DNA"/>
</dbReference>
<proteinExistence type="predicted"/>
<evidence type="ECO:0000313" key="2">
    <source>
        <dbReference type="EMBL" id="AGH96675.1"/>
    </source>
</evidence>
<sequence>MSSVDIGLNIIFLIPFIIAFGGPIVMFLAIVIWPAMMIFKAITKLFKKKPIPYKPHEDSPEFLKATRTGYNPDLPLNEVFPHNLDREYIDRIVRVRGVFFPVEFHKAFYDPDNATDLNPDDLKKLALRLFVEMAFVRSFLLENSPTRWSEKTEKFWIYHTPRPLRKLDPDFYRQLLAKLRKQDQTARAA</sequence>
<keyword evidence="1" id="KW-0812">Transmembrane</keyword>
<dbReference type="HOGENOM" id="CLU_1451790_0_0_7"/>
<evidence type="ECO:0000313" key="3">
    <source>
        <dbReference type="Proteomes" id="UP000012040"/>
    </source>
</evidence>
<feature type="transmembrane region" description="Helical" evidence="1">
    <location>
        <begin position="6"/>
        <end position="39"/>
    </location>
</feature>
<dbReference type="Proteomes" id="UP000012040">
    <property type="component" value="Chromosome"/>
</dbReference>
<accession>M4VDV8</accession>
<dbReference type="STRING" id="1184267.A11Q_2459"/>
<keyword evidence="3" id="KW-1185">Reference proteome</keyword>
<keyword evidence="1" id="KW-0472">Membrane</keyword>
<dbReference type="KEGG" id="bex:A11Q_2459"/>
<organism evidence="2 3">
    <name type="scientific">Pseudobdellovibrio exovorus JSS</name>
    <dbReference type="NCBI Taxonomy" id="1184267"/>
    <lineage>
        <taxon>Bacteria</taxon>
        <taxon>Pseudomonadati</taxon>
        <taxon>Bdellovibrionota</taxon>
        <taxon>Bdellovibrionia</taxon>
        <taxon>Bdellovibrionales</taxon>
        <taxon>Pseudobdellovibrionaceae</taxon>
        <taxon>Pseudobdellovibrio</taxon>
    </lineage>
</organism>
<dbReference type="RefSeq" id="WP_015471165.1">
    <property type="nucleotide sequence ID" value="NC_020813.1"/>
</dbReference>
<gene>
    <name evidence="2" type="ORF">A11Q_2459</name>
</gene>
<reference evidence="2 3" key="1">
    <citation type="journal article" date="2013" name="ISME J.">
        <title>By their genes ye shall know them: genomic signatures of predatory bacteria.</title>
        <authorList>
            <person name="Pasternak Z."/>
            <person name="Pietrokovski S."/>
            <person name="Rotem O."/>
            <person name="Gophna U."/>
            <person name="Lurie-Weinberger M.N."/>
            <person name="Jurkevitch E."/>
        </authorList>
    </citation>
    <scope>NUCLEOTIDE SEQUENCE [LARGE SCALE GENOMIC DNA]</scope>
    <source>
        <strain evidence="2 3">JSS</strain>
    </source>
</reference>
<protein>
    <submittedName>
        <fullName evidence="2">Uncharacterized protein</fullName>
    </submittedName>
</protein>
<keyword evidence="1" id="KW-1133">Transmembrane helix</keyword>